<keyword evidence="1" id="KW-0472">Membrane</keyword>
<keyword evidence="1" id="KW-0812">Transmembrane</keyword>
<protein>
    <submittedName>
        <fullName evidence="2">Uncharacterized protein</fullName>
    </submittedName>
</protein>
<name>A0A506UGV5_9HYPH</name>
<feature type="transmembrane region" description="Helical" evidence="1">
    <location>
        <begin position="24"/>
        <end position="47"/>
    </location>
</feature>
<dbReference type="AlphaFoldDB" id="A0A506UGV5"/>
<organism evidence="2 3">
    <name type="scientific">Martelella alba</name>
    <dbReference type="NCBI Taxonomy" id="2590451"/>
    <lineage>
        <taxon>Bacteria</taxon>
        <taxon>Pseudomonadati</taxon>
        <taxon>Pseudomonadota</taxon>
        <taxon>Alphaproteobacteria</taxon>
        <taxon>Hyphomicrobiales</taxon>
        <taxon>Aurantimonadaceae</taxon>
        <taxon>Martelella</taxon>
    </lineage>
</organism>
<dbReference type="RefSeq" id="WP_141148217.1">
    <property type="nucleotide sequence ID" value="NZ_VHLG01000003.1"/>
</dbReference>
<evidence type="ECO:0000313" key="3">
    <source>
        <dbReference type="Proteomes" id="UP000318801"/>
    </source>
</evidence>
<gene>
    <name evidence="2" type="ORF">FJU08_06710</name>
</gene>
<reference evidence="2 3" key="1">
    <citation type="submission" date="2019-06" db="EMBL/GenBank/DDBJ databases">
        <authorList>
            <person name="Li M."/>
        </authorList>
    </citation>
    <scope>NUCLEOTIDE SEQUENCE [LARGE SCALE GENOMIC DNA]</scope>
    <source>
        <strain evidence="2 3">BGMRC2036</strain>
    </source>
</reference>
<evidence type="ECO:0000313" key="2">
    <source>
        <dbReference type="EMBL" id="TPW31447.1"/>
    </source>
</evidence>
<dbReference type="Proteomes" id="UP000318801">
    <property type="component" value="Unassembled WGS sequence"/>
</dbReference>
<dbReference type="EMBL" id="VHLG01000003">
    <property type="protein sequence ID" value="TPW31447.1"/>
    <property type="molecule type" value="Genomic_DNA"/>
</dbReference>
<keyword evidence="1" id="KW-1133">Transmembrane helix</keyword>
<dbReference type="OrthoDB" id="7919420at2"/>
<comment type="caution">
    <text evidence="2">The sequence shown here is derived from an EMBL/GenBank/DDBJ whole genome shotgun (WGS) entry which is preliminary data.</text>
</comment>
<proteinExistence type="predicted"/>
<sequence length="177" mass="20080">MIAATAAFFIRSLRATLRLLMRMVVIALKMLFSAIVVYVVILALTILNQRASCIVLPNGYLLGRVAMFQFYDGHETEMRRLAPDGQLVLTGTPGIEIYRHPTDPGQIVMRYYGGEMSMDGRKIMPIISNEGWNSPSHPLGESLFMTNLYGIYYWLQEGHWGETRYCGTKLLAFHKPD</sequence>
<accession>A0A506UGV5</accession>
<keyword evidence="3" id="KW-1185">Reference proteome</keyword>
<evidence type="ECO:0000256" key="1">
    <source>
        <dbReference type="SAM" id="Phobius"/>
    </source>
</evidence>